<feature type="chain" id="PRO_5044044349" description="Lysophospholipase" evidence="9">
    <location>
        <begin position="20"/>
        <end position="569"/>
    </location>
</feature>
<dbReference type="SMART" id="SM00022">
    <property type="entry name" value="PLAc"/>
    <property type="match status" value="1"/>
</dbReference>
<dbReference type="AlphaFoldDB" id="A0AB38LII0"/>
<evidence type="ECO:0000313" key="12">
    <source>
        <dbReference type="Proteomes" id="UP000305064"/>
    </source>
</evidence>
<dbReference type="GO" id="GO:0046475">
    <property type="term" value="P:glycerophospholipid catabolic process"/>
    <property type="evidence" value="ECO:0007669"/>
    <property type="project" value="TreeGrafter"/>
</dbReference>
<dbReference type="EC" id="3.1.1.5" evidence="2 9"/>
<dbReference type="PROSITE" id="PS51210">
    <property type="entry name" value="PLA2C"/>
    <property type="match status" value="1"/>
</dbReference>
<dbReference type="SUPFAM" id="SSF52151">
    <property type="entry name" value="FabD/lysophospholipase-like"/>
    <property type="match status" value="1"/>
</dbReference>
<dbReference type="PANTHER" id="PTHR10728:SF33">
    <property type="entry name" value="LYSOPHOSPHOLIPASE 1-RELATED"/>
    <property type="match status" value="1"/>
</dbReference>
<evidence type="ECO:0000313" key="11">
    <source>
        <dbReference type="EMBL" id="THY68991.1"/>
    </source>
</evidence>
<gene>
    <name evidence="11" type="ORF">D6C94_09942</name>
</gene>
<keyword evidence="7" id="KW-0325">Glycoprotein</keyword>
<evidence type="ECO:0000256" key="7">
    <source>
        <dbReference type="ARBA" id="ARBA00023180"/>
    </source>
</evidence>
<evidence type="ECO:0000256" key="2">
    <source>
        <dbReference type="ARBA" id="ARBA00013274"/>
    </source>
</evidence>
<protein>
    <recommendedName>
        <fullName evidence="2 9">Lysophospholipase</fullName>
        <ecNumber evidence="2 9">3.1.1.5</ecNumber>
    </recommendedName>
</protein>
<evidence type="ECO:0000256" key="3">
    <source>
        <dbReference type="ARBA" id="ARBA00022729"/>
    </source>
</evidence>
<name>A0AB38LII0_AURPU</name>
<proteinExistence type="inferred from homology"/>
<evidence type="ECO:0000259" key="10">
    <source>
        <dbReference type="PROSITE" id="PS51210"/>
    </source>
</evidence>
<dbReference type="GO" id="GO:0005829">
    <property type="term" value="C:cytosol"/>
    <property type="evidence" value="ECO:0007669"/>
    <property type="project" value="TreeGrafter"/>
</dbReference>
<evidence type="ECO:0000256" key="9">
    <source>
        <dbReference type="RuleBase" id="RU362103"/>
    </source>
</evidence>
<keyword evidence="3 9" id="KW-0732">Signal</keyword>
<comment type="catalytic activity">
    <reaction evidence="9">
        <text>a 1-acyl-sn-glycero-3-phosphocholine + H2O = sn-glycerol 3-phosphocholine + a fatty acid + H(+)</text>
        <dbReference type="Rhea" id="RHEA:15177"/>
        <dbReference type="ChEBI" id="CHEBI:15377"/>
        <dbReference type="ChEBI" id="CHEBI:15378"/>
        <dbReference type="ChEBI" id="CHEBI:16870"/>
        <dbReference type="ChEBI" id="CHEBI:28868"/>
        <dbReference type="ChEBI" id="CHEBI:58168"/>
        <dbReference type="EC" id="3.1.1.5"/>
    </reaction>
</comment>
<keyword evidence="6 8" id="KW-0443">Lipid metabolism</keyword>
<dbReference type="Proteomes" id="UP000305064">
    <property type="component" value="Unassembled WGS sequence"/>
</dbReference>
<sequence>MFSYWNIATLAILSGSVAAVPALDVRAAANAYAPYTTACPSSALVRIATTISSAESSYVAQRKAKADVALVSWLEKINPGFGTTDLPSLGLVLSGGGYRALLNEAGMMQALDSREKSTSVSGLLQAFTYQSSLSGGGWLSNSLASFNWPTISYMMSKIWNSNFANGLLLPDNIGAILDYPTIVGAVSAKQAAGYNVSLADLYGRLLGYNLLSGNDGGVAVRLSGLTQMSKFQSFDVPYPIITSIGTNLDVGQCSVTLNSTQYEFSPFEFGSWDTGIRAFTPTQYMGSKLVNGKPTGQCTANFDNLGLITASTSNVFPGLCYIFPVSGSPISLNVSGTTGDIAQAIENVFIQIAKPLFTELFNLIPNPFKGIASATVVSGQDQLYLGDGGLSSQNAPIWPFIQPVRNVSALYGTDLKPSLTSIRLLTLRLVADIGGDGANSYNSGASLYNVYVQAKARGLVKMPYIPPVSTFTSRNLTSRAQFFGCDEPNTVTIIWTPLVSYNYPSNISGSVLELPVAQTNGIIGNGNLLATQNGDSEWPTCLACALMKKTSSSIPSECTVCFAKYCFKN</sequence>
<feature type="signal peptide" evidence="9">
    <location>
        <begin position="1"/>
        <end position="19"/>
    </location>
</feature>
<dbReference type="InterPro" id="IPR002642">
    <property type="entry name" value="LysoPLipase_cat_dom"/>
</dbReference>
<evidence type="ECO:0000256" key="8">
    <source>
        <dbReference type="PROSITE-ProRule" id="PRU00555"/>
    </source>
</evidence>
<dbReference type="GO" id="GO:0004622">
    <property type="term" value="F:phosphatidylcholine lysophospholipase activity"/>
    <property type="evidence" value="ECO:0007669"/>
    <property type="project" value="UniProtKB-EC"/>
</dbReference>
<evidence type="ECO:0000256" key="4">
    <source>
        <dbReference type="ARBA" id="ARBA00022801"/>
    </source>
</evidence>
<dbReference type="GO" id="GO:0004623">
    <property type="term" value="F:phospholipase A2 activity"/>
    <property type="evidence" value="ECO:0007669"/>
    <property type="project" value="TreeGrafter"/>
</dbReference>
<evidence type="ECO:0000256" key="1">
    <source>
        <dbReference type="ARBA" id="ARBA00008780"/>
    </source>
</evidence>
<dbReference type="Gene3D" id="3.40.1090.10">
    <property type="entry name" value="Cytosolic phospholipase A2 catalytic domain"/>
    <property type="match status" value="1"/>
</dbReference>
<evidence type="ECO:0000256" key="5">
    <source>
        <dbReference type="ARBA" id="ARBA00022963"/>
    </source>
</evidence>
<organism evidence="11 12">
    <name type="scientific">Aureobasidium pullulans</name>
    <name type="common">Black yeast</name>
    <name type="synonym">Pullularia pullulans</name>
    <dbReference type="NCBI Taxonomy" id="5580"/>
    <lineage>
        <taxon>Eukaryota</taxon>
        <taxon>Fungi</taxon>
        <taxon>Dikarya</taxon>
        <taxon>Ascomycota</taxon>
        <taxon>Pezizomycotina</taxon>
        <taxon>Dothideomycetes</taxon>
        <taxon>Dothideomycetidae</taxon>
        <taxon>Dothideales</taxon>
        <taxon>Saccotheciaceae</taxon>
        <taxon>Aureobasidium</taxon>
    </lineage>
</organism>
<feature type="domain" description="PLA2c" evidence="10">
    <location>
        <begin position="38"/>
        <end position="569"/>
    </location>
</feature>
<dbReference type="PANTHER" id="PTHR10728">
    <property type="entry name" value="CYTOSOLIC PHOSPHOLIPASE A2"/>
    <property type="match status" value="1"/>
</dbReference>
<evidence type="ECO:0000256" key="6">
    <source>
        <dbReference type="ARBA" id="ARBA00023098"/>
    </source>
</evidence>
<reference evidence="11 12" key="1">
    <citation type="submission" date="2018-10" db="EMBL/GenBank/DDBJ databases">
        <title>Fifty Aureobasidium pullulans genomes reveal a recombining polyextremotolerant generalist.</title>
        <authorList>
            <person name="Gostincar C."/>
            <person name="Turk M."/>
            <person name="Zajc J."/>
            <person name="Gunde-Cimerman N."/>
        </authorList>
    </citation>
    <scope>NUCLEOTIDE SEQUENCE [LARGE SCALE GENOMIC DNA]</scope>
    <source>
        <strain evidence="11 12">EXF-4256</strain>
    </source>
</reference>
<keyword evidence="5 8" id="KW-0442">Lipid degradation</keyword>
<accession>A0AB38LII0</accession>
<dbReference type="InterPro" id="IPR016035">
    <property type="entry name" value="Acyl_Trfase/lysoPLipase"/>
</dbReference>
<dbReference type="EMBL" id="QZBJ01000115">
    <property type="protein sequence ID" value="THY68991.1"/>
    <property type="molecule type" value="Genomic_DNA"/>
</dbReference>
<comment type="caution">
    <text evidence="11">The sequence shown here is derived from an EMBL/GenBank/DDBJ whole genome shotgun (WGS) entry which is preliminary data.</text>
</comment>
<comment type="similarity">
    <text evidence="1 9">Belongs to the lysophospholipase family.</text>
</comment>
<keyword evidence="4 8" id="KW-0378">Hydrolase</keyword>
<dbReference type="GO" id="GO:0005783">
    <property type="term" value="C:endoplasmic reticulum"/>
    <property type="evidence" value="ECO:0007669"/>
    <property type="project" value="TreeGrafter"/>
</dbReference>
<dbReference type="Pfam" id="PF01735">
    <property type="entry name" value="PLA2_B"/>
    <property type="match status" value="1"/>
</dbReference>